<dbReference type="GO" id="GO:0016251">
    <property type="term" value="F:RNA polymerase II general transcription initiation factor activity"/>
    <property type="evidence" value="ECO:0007669"/>
    <property type="project" value="TreeGrafter"/>
</dbReference>
<dbReference type="GO" id="GO:0003677">
    <property type="term" value="F:DNA binding"/>
    <property type="evidence" value="ECO:0007669"/>
    <property type="project" value="TreeGrafter"/>
</dbReference>
<keyword evidence="2" id="KW-0472">Membrane</keyword>
<feature type="non-terminal residue" evidence="3">
    <location>
        <position position="1"/>
    </location>
</feature>
<proteinExistence type="predicted"/>
<keyword evidence="4" id="KW-1185">Reference proteome</keyword>
<dbReference type="PANTHER" id="PTHR15138:SF14">
    <property type="entry name" value="TRANSCRIPTION INITIATION FACTOR TFIID SUBUNIT 4"/>
    <property type="match status" value="1"/>
</dbReference>
<feature type="compositionally biased region" description="Basic and acidic residues" evidence="1">
    <location>
        <begin position="39"/>
        <end position="57"/>
    </location>
</feature>
<accession>A0A6A4LU89</accession>
<gene>
    <name evidence="3" type="ORF">C3L33_09081</name>
</gene>
<comment type="caution">
    <text evidence="3">The sequence shown here is derived from an EMBL/GenBank/DDBJ whole genome shotgun (WGS) entry which is preliminary data.</text>
</comment>
<dbReference type="AlphaFoldDB" id="A0A6A4LU89"/>
<organism evidence="3 4">
    <name type="scientific">Rhododendron williamsianum</name>
    <dbReference type="NCBI Taxonomy" id="262921"/>
    <lineage>
        <taxon>Eukaryota</taxon>
        <taxon>Viridiplantae</taxon>
        <taxon>Streptophyta</taxon>
        <taxon>Embryophyta</taxon>
        <taxon>Tracheophyta</taxon>
        <taxon>Spermatophyta</taxon>
        <taxon>Magnoliopsida</taxon>
        <taxon>eudicotyledons</taxon>
        <taxon>Gunneridae</taxon>
        <taxon>Pentapetalae</taxon>
        <taxon>asterids</taxon>
        <taxon>Ericales</taxon>
        <taxon>Ericaceae</taxon>
        <taxon>Ericoideae</taxon>
        <taxon>Rhodoreae</taxon>
        <taxon>Rhododendron</taxon>
    </lineage>
</organism>
<sequence length="154" mass="17049">CSEANLGDNQKAREEGEKKQLEAEKLQKLNELDGDAGVDGDKKERSMMANKDEDDKMQATTANVAARTTVGGDDMLSKWLSRPDRNVKEGESMWLLVLSRAKKRVSSPHQTLQKNAKDIEGGEKRVLSLMVVLGIPKCFLVLLARYTWVVGGFG</sequence>
<dbReference type="GO" id="GO:0006367">
    <property type="term" value="P:transcription initiation at RNA polymerase II promoter"/>
    <property type="evidence" value="ECO:0007669"/>
    <property type="project" value="TreeGrafter"/>
</dbReference>
<evidence type="ECO:0000313" key="4">
    <source>
        <dbReference type="Proteomes" id="UP000428333"/>
    </source>
</evidence>
<evidence type="ECO:0000313" key="3">
    <source>
        <dbReference type="EMBL" id="KAE9459019.1"/>
    </source>
</evidence>
<name>A0A6A4LU89_9ERIC</name>
<dbReference type="EMBL" id="QEFC01001218">
    <property type="protein sequence ID" value="KAE9459019.1"/>
    <property type="molecule type" value="Genomic_DNA"/>
</dbReference>
<dbReference type="Proteomes" id="UP000428333">
    <property type="component" value="Linkage Group LG05"/>
</dbReference>
<keyword evidence="2" id="KW-1133">Transmembrane helix</keyword>
<reference evidence="3 4" key="1">
    <citation type="journal article" date="2019" name="Genome Biol. Evol.">
        <title>The Rhododendron genome and chromosomal organization provide insight into shared whole-genome duplications across the heath family (Ericaceae).</title>
        <authorList>
            <person name="Soza V.L."/>
            <person name="Lindsley D."/>
            <person name="Waalkes A."/>
            <person name="Ramage E."/>
            <person name="Patwardhan R.P."/>
            <person name="Burton J.N."/>
            <person name="Adey A."/>
            <person name="Kumar A."/>
            <person name="Qiu R."/>
            <person name="Shendure J."/>
            <person name="Hall B."/>
        </authorList>
    </citation>
    <scope>NUCLEOTIDE SEQUENCE [LARGE SCALE GENOMIC DNA]</scope>
    <source>
        <strain evidence="3">RSF 1966-606</strain>
    </source>
</reference>
<dbReference type="OrthoDB" id="1806359at2759"/>
<keyword evidence="2" id="KW-0812">Transmembrane</keyword>
<evidence type="ECO:0000256" key="2">
    <source>
        <dbReference type="SAM" id="Phobius"/>
    </source>
</evidence>
<dbReference type="InterPro" id="IPR045144">
    <property type="entry name" value="TAF4"/>
</dbReference>
<feature type="region of interest" description="Disordered" evidence="1">
    <location>
        <begin position="28"/>
        <end position="58"/>
    </location>
</feature>
<dbReference type="PANTHER" id="PTHR15138">
    <property type="entry name" value="TRANSCRIPTION INITIATION FACTOR TFIID SUBUNIT 4"/>
    <property type="match status" value="1"/>
</dbReference>
<evidence type="ECO:0000256" key="1">
    <source>
        <dbReference type="SAM" id="MobiDB-lite"/>
    </source>
</evidence>
<protein>
    <submittedName>
        <fullName evidence="3">Uncharacterized protein</fullName>
    </submittedName>
</protein>
<feature type="transmembrane region" description="Helical" evidence="2">
    <location>
        <begin position="126"/>
        <end position="148"/>
    </location>
</feature>
<dbReference type="GO" id="GO:0005669">
    <property type="term" value="C:transcription factor TFIID complex"/>
    <property type="evidence" value="ECO:0007669"/>
    <property type="project" value="InterPro"/>
</dbReference>